<dbReference type="SUPFAM" id="SSF55826">
    <property type="entry name" value="YbaK/ProRS associated domain"/>
    <property type="match status" value="1"/>
</dbReference>
<dbReference type="AlphaFoldDB" id="A0A024TF33"/>
<feature type="domain" description="YbaK/aminoacyl-tRNA synthetase-associated" evidence="2">
    <location>
        <begin position="1083"/>
        <end position="1178"/>
    </location>
</feature>
<accession>A0A024TF33</accession>
<dbReference type="GeneID" id="20090490"/>
<dbReference type="PANTHER" id="PTHR47765:SF2">
    <property type="entry name" value="EXONUCLEASE MUT-7 HOMOLOG"/>
    <property type="match status" value="1"/>
</dbReference>
<dbReference type="InterPro" id="IPR012337">
    <property type="entry name" value="RNaseH-like_sf"/>
</dbReference>
<dbReference type="GO" id="GO:0008408">
    <property type="term" value="F:3'-5' exonuclease activity"/>
    <property type="evidence" value="ECO:0007669"/>
    <property type="project" value="InterPro"/>
</dbReference>
<dbReference type="VEuPathDB" id="FungiDB:H310_13440"/>
<dbReference type="PANTHER" id="PTHR47765">
    <property type="entry name" value="3'-5' EXONUCLEASE DOMAIN-CONTAINING PROTEIN"/>
    <property type="match status" value="1"/>
</dbReference>
<dbReference type="GO" id="GO:0003676">
    <property type="term" value="F:nucleic acid binding"/>
    <property type="evidence" value="ECO:0007669"/>
    <property type="project" value="InterPro"/>
</dbReference>
<dbReference type="InterPro" id="IPR052408">
    <property type="entry name" value="Exonuclease_MUT-7-like"/>
</dbReference>
<name>A0A024TF33_9STRA</name>
<proteinExistence type="predicted"/>
<dbReference type="Gene3D" id="3.30.420.10">
    <property type="entry name" value="Ribonuclease H-like superfamily/Ribonuclease H"/>
    <property type="match status" value="1"/>
</dbReference>
<dbReference type="SUPFAM" id="SSF53098">
    <property type="entry name" value="Ribonuclease H-like"/>
    <property type="match status" value="1"/>
</dbReference>
<dbReference type="Pfam" id="PF08907">
    <property type="entry name" value="DUF1853"/>
    <property type="match status" value="1"/>
</dbReference>
<dbReference type="InterPro" id="IPR036754">
    <property type="entry name" value="YbaK/aa-tRNA-synt-asso_dom_sf"/>
</dbReference>
<feature type="domain" description="3'-5' exonuclease" evidence="1">
    <location>
        <begin position="934"/>
        <end position="985"/>
    </location>
</feature>
<dbReference type="EMBL" id="KI914002">
    <property type="protein sequence ID" value="ETV92206.1"/>
    <property type="molecule type" value="Genomic_DNA"/>
</dbReference>
<dbReference type="OrthoDB" id="10261556at2759"/>
<protein>
    <recommendedName>
        <fullName evidence="4">3'-5' exonuclease domain-containing protein</fullName>
    </recommendedName>
</protein>
<dbReference type="InterPro" id="IPR002562">
    <property type="entry name" value="3'-5'_exonuclease_dom"/>
</dbReference>
<dbReference type="GO" id="GO:0002161">
    <property type="term" value="F:aminoacyl-tRNA deacylase activity"/>
    <property type="evidence" value="ECO:0007669"/>
    <property type="project" value="InterPro"/>
</dbReference>
<dbReference type="Pfam" id="PF01612">
    <property type="entry name" value="DNA_pol_A_exo1"/>
    <property type="match status" value="1"/>
</dbReference>
<organism evidence="3">
    <name type="scientific">Aphanomyces invadans</name>
    <dbReference type="NCBI Taxonomy" id="157072"/>
    <lineage>
        <taxon>Eukaryota</taxon>
        <taxon>Sar</taxon>
        <taxon>Stramenopiles</taxon>
        <taxon>Oomycota</taxon>
        <taxon>Saprolegniomycetes</taxon>
        <taxon>Saprolegniales</taxon>
        <taxon>Verrucalvaceae</taxon>
        <taxon>Aphanomyces</taxon>
    </lineage>
</organism>
<dbReference type="Pfam" id="PF04073">
    <property type="entry name" value="tRNA_edit"/>
    <property type="match status" value="1"/>
</dbReference>
<evidence type="ECO:0000259" key="1">
    <source>
        <dbReference type="Pfam" id="PF01612"/>
    </source>
</evidence>
<dbReference type="InterPro" id="IPR007214">
    <property type="entry name" value="YbaK/aa-tRNA-synth-assoc-dom"/>
</dbReference>
<dbReference type="InterPro" id="IPR036397">
    <property type="entry name" value="RNaseH_sf"/>
</dbReference>
<evidence type="ECO:0000313" key="3">
    <source>
        <dbReference type="EMBL" id="ETV92206.1"/>
    </source>
</evidence>
<dbReference type="RefSeq" id="XP_008879170.1">
    <property type="nucleotide sequence ID" value="XM_008880948.1"/>
</dbReference>
<evidence type="ECO:0000259" key="2">
    <source>
        <dbReference type="Pfam" id="PF04073"/>
    </source>
</evidence>
<dbReference type="eggNOG" id="KOG2207">
    <property type="taxonomic scope" value="Eukaryota"/>
</dbReference>
<dbReference type="InterPro" id="IPR015003">
    <property type="entry name" value="DUF1853"/>
</dbReference>
<dbReference type="STRING" id="157072.A0A024TF33"/>
<sequence length="1192" mass="132048">MEEEDQWRRQRRRKIVKDLEWVLNSPHILSSRFQVLPTHISQTILALESTQAWLDELNENPMPLYTFLAAKRRDRASLALGVYFASLLEFWLRHCPSWTVEHLVVGQQLVTVKASRTVGQLKFVFRMFLPSSSSEFVDMHWEASIKFFLLTTISPPSPSGDSPIKLEHFVGPHLGENLAWRASEVSRKLDMCRLDVVRAWLASHFASPAATLSSPLNDAAAIDKSHHVQSYMLLRGYLFYPLAHLPSTTGCRSVIHVSSDIEPAHLRGWWTVDFASELVRAAPADARWAILPKVHWLSPVIARLSLGRTDEDENAWAIEGDAELGLDPIPLMDRAALFHVCTGHFKHSPTAMPLLVAELRLVQNGADERDNGTNPPTSASPRRLYAEVSRGFVMNPDTWKPQPLTQDALRFRRNKPPNPPQVEKTSLFNGALFESMPWPHHHCEREYEPPRPSLDEITMHVAVRMHHNDDESTAPANAVDEPTLTALLRRAQATPEANVEDHVPTATTLVQQVNVLLRHKLASAGQFIPSHGAIKGAIHSVLRARDKCFIGDCTAAVVEYGTTGGASDSNTKDMLRVGHLILDAAPNATKDNETAPTRLANRLASIFHDALSDSAKWWSVRFLVKAKQTLLNEVRASAMESALERNGDGGAMEDVMTRMLEPDHRGKWHMTVVDLCAAYGLPRAEATASTMLTKLLDANDPVAAEAFVLSQQRCTSRTHRLTQAFMRHSNTRTKAAKRLAALFHSILPSHTPHAANQRPIVNQDHQLTLVQDVLATRLSVHLVETPDDVTSMMHWMDEALMDPNHSPNEQPTKVVIVGLDCEWRPRAFSTKRDTTLDDDTPDLEQIQVIQVAFPHGHVYVLDCMAPSVIDVVVPLFRHLSRPWVVVTGFCVSGDLDRLVASHPGLTDVVHSPDFTCVELRRVAVARAKPNDVPTVQRMGLAGLAASYLNLRIPKDQQTSDWAVRPLSADQIEYAAMDAHCVRLLLLYFTAGLDGPDPVQEPWTISSSLWTAWRVHLQAYLGEADVVAAVASLGLSGTFHTLPTQPHCAVDREGHTVIKTVAWVVQHAQHHHASAAACGRSPVQFLAVMVDLAKTIDENKLHSFVLSKLGLSSCAISLASERDLVHVFGYGRGAIGPVGLRRPSLVHIVMDASLVHDDAIYCGAGALHRVVALSPLHLLQCPHLNISTYDVAA</sequence>
<dbReference type="Gene3D" id="3.90.960.10">
    <property type="entry name" value="YbaK/aminoacyl-tRNA synthetase-associated domain"/>
    <property type="match status" value="1"/>
</dbReference>
<evidence type="ECO:0008006" key="4">
    <source>
        <dbReference type="Google" id="ProtNLM"/>
    </source>
</evidence>
<gene>
    <name evidence="3" type="ORF">H310_13440</name>
</gene>
<dbReference type="CDD" id="cd04332">
    <property type="entry name" value="YbaK_like"/>
    <property type="match status" value="1"/>
</dbReference>
<reference evidence="3" key="1">
    <citation type="submission" date="2013-12" db="EMBL/GenBank/DDBJ databases">
        <title>The Genome Sequence of Aphanomyces invadans NJM9701.</title>
        <authorList>
            <consortium name="The Broad Institute Genomics Platform"/>
            <person name="Russ C."/>
            <person name="Tyler B."/>
            <person name="van West P."/>
            <person name="Dieguez-Uribeondo J."/>
            <person name="Young S.K."/>
            <person name="Zeng Q."/>
            <person name="Gargeya S."/>
            <person name="Fitzgerald M."/>
            <person name="Abouelleil A."/>
            <person name="Alvarado L."/>
            <person name="Chapman S.B."/>
            <person name="Gainer-Dewar J."/>
            <person name="Goldberg J."/>
            <person name="Griggs A."/>
            <person name="Gujja S."/>
            <person name="Hansen M."/>
            <person name="Howarth C."/>
            <person name="Imamovic A."/>
            <person name="Ireland A."/>
            <person name="Larimer J."/>
            <person name="McCowan C."/>
            <person name="Murphy C."/>
            <person name="Pearson M."/>
            <person name="Poon T.W."/>
            <person name="Priest M."/>
            <person name="Roberts A."/>
            <person name="Saif S."/>
            <person name="Shea T."/>
            <person name="Sykes S."/>
            <person name="Wortman J."/>
            <person name="Nusbaum C."/>
            <person name="Birren B."/>
        </authorList>
    </citation>
    <scope>NUCLEOTIDE SEQUENCE [LARGE SCALE GENOMIC DNA]</scope>
    <source>
        <strain evidence="3">NJM9701</strain>
    </source>
</reference>